<proteinExistence type="predicted"/>
<feature type="chain" id="PRO_5004260947" evidence="1">
    <location>
        <begin position="24"/>
        <end position="148"/>
    </location>
</feature>
<accession>Q5QTT3</accession>
<dbReference type="Proteomes" id="UP000001171">
    <property type="component" value="Chromosome"/>
</dbReference>
<dbReference type="KEGG" id="ilo:IL1171"/>
<evidence type="ECO:0000313" key="2">
    <source>
        <dbReference type="EMBL" id="AAV82011.1"/>
    </source>
</evidence>
<dbReference type="RefSeq" id="WP_011234422.1">
    <property type="nucleotide sequence ID" value="NC_006512.1"/>
</dbReference>
<dbReference type="AlphaFoldDB" id="Q5QTT3"/>
<evidence type="ECO:0000256" key="1">
    <source>
        <dbReference type="SAM" id="SignalP"/>
    </source>
</evidence>
<sequence>MSLKVHPLIITALSILLVSFANAGSDGLPSCEKTACSDIFHDKKIDQATVAVWEGERDVITSQTFELDSSAVLVSESEFIKKSRSSGVIDEVPPAPCSSGACSEATTLAYEAADEIITVIMTFVYYDGYLIDVHPVDRRTEKPFAVKQ</sequence>
<organism evidence="2 3">
    <name type="scientific">Idiomarina loihiensis (strain ATCC BAA-735 / DSM 15497 / L2-TR)</name>
    <dbReference type="NCBI Taxonomy" id="283942"/>
    <lineage>
        <taxon>Bacteria</taxon>
        <taxon>Pseudomonadati</taxon>
        <taxon>Pseudomonadota</taxon>
        <taxon>Gammaproteobacteria</taxon>
        <taxon>Alteromonadales</taxon>
        <taxon>Idiomarinaceae</taxon>
        <taxon>Idiomarina</taxon>
    </lineage>
</organism>
<protein>
    <submittedName>
        <fullName evidence="2">Predicted secreted protein</fullName>
    </submittedName>
</protein>
<dbReference type="EMBL" id="AE017340">
    <property type="protein sequence ID" value="AAV82011.1"/>
    <property type="molecule type" value="Genomic_DNA"/>
</dbReference>
<keyword evidence="3" id="KW-1185">Reference proteome</keyword>
<dbReference type="HOGENOM" id="CLU_1756371_0_0_6"/>
<feature type="signal peptide" evidence="1">
    <location>
        <begin position="1"/>
        <end position="23"/>
    </location>
</feature>
<keyword evidence="1" id="KW-0732">Signal</keyword>
<reference evidence="2 3" key="1">
    <citation type="journal article" date="2004" name="Proc. Natl. Acad. Sci. U.S.A.">
        <title>Genome sequence of the deep-sea gamma-proteobacterium Idiomarina loihiensis reveals amino acid fermentation as a source of carbon and energy.</title>
        <authorList>
            <person name="Hou S."/>
            <person name="Saw J.H."/>
            <person name="Lee K.S."/>
            <person name="Freitas T.A."/>
            <person name="Belisle C."/>
            <person name="Kawarabayasi Y."/>
            <person name="Donachie S.P."/>
            <person name="Pikina A."/>
            <person name="Galperin M.Y."/>
            <person name="Koonin E.V."/>
            <person name="Makarova K.S."/>
            <person name="Omelchenko M.V."/>
            <person name="Sorokin A."/>
            <person name="Wolf Y.I."/>
            <person name="Li Q.X."/>
            <person name="Keum Y.S."/>
            <person name="Campbell S."/>
            <person name="Denery J."/>
            <person name="Aizawa S."/>
            <person name="Shibata S."/>
            <person name="Malahoff A."/>
            <person name="Alam M."/>
        </authorList>
    </citation>
    <scope>NUCLEOTIDE SEQUENCE [LARGE SCALE GENOMIC DNA]</scope>
    <source>
        <strain evidence="3">ATCC BAA-735 / DSM 15497 / L2-TR</strain>
    </source>
</reference>
<gene>
    <name evidence="2" type="ordered locus">IL1171</name>
</gene>
<dbReference type="STRING" id="283942.IL1171"/>
<dbReference type="GeneID" id="41336340"/>
<name>Q5QTT3_IDILO</name>
<evidence type="ECO:0000313" key="3">
    <source>
        <dbReference type="Proteomes" id="UP000001171"/>
    </source>
</evidence>